<feature type="repeat" description="ANK" evidence="1">
    <location>
        <begin position="306"/>
        <end position="327"/>
    </location>
</feature>
<protein>
    <submittedName>
        <fullName evidence="5">ANK_REP_REGION domain-containing protein</fullName>
    </submittedName>
</protein>
<dbReference type="InterPro" id="IPR047184">
    <property type="entry name" value="KANK1-4"/>
</dbReference>
<evidence type="ECO:0000313" key="5">
    <source>
        <dbReference type="WBParaSite" id="SSLN_0000881101-mRNA-1"/>
    </source>
</evidence>
<reference evidence="5" key="1">
    <citation type="submission" date="2016-06" db="UniProtKB">
        <authorList>
            <consortium name="WormBaseParasite"/>
        </authorList>
    </citation>
    <scope>IDENTIFICATION</scope>
</reference>
<dbReference type="Pfam" id="PF12796">
    <property type="entry name" value="Ank_2"/>
    <property type="match status" value="1"/>
</dbReference>
<dbReference type="AlphaFoldDB" id="A0A183SW80"/>
<accession>A0A183SW80</accession>
<dbReference type="SMART" id="SM00248">
    <property type="entry name" value="ANK"/>
    <property type="match status" value="4"/>
</dbReference>
<dbReference type="STRING" id="70667.A0A183SW80"/>
<reference evidence="3 4" key="2">
    <citation type="submission" date="2018-11" db="EMBL/GenBank/DDBJ databases">
        <authorList>
            <consortium name="Pathogen Informatics"/>
        </authorList>
    </citation>
    <scope>NUCLEOTIDE SEQUENCE [LARGE SCALE GENOMIC DNA]</scope>
    <source>
        <strain evidence="3 4">NST_G2</strain>
    </source>
</reference>
<feature type="compositionally biased region" description="Polar residues" evidence="2">
    <location>
        <begin position="1"/>
        <end position="27"/>
    </location>
</feature>
<sequence length="455" mass="51094">MTRQQRPSFWPKSSNDLNFPDLPTSTEEPLPMEDVVSSLAEEVLVEVSEEFKAYAIESYTGKHASMDSLILPNTSNTPTETQISLSLVQQKRVSTYRDSSDTNLSNSLRNLLGRFERQIPPTFVSACYLLQEWITDSTKISACRLNSALKSLHEDWFRATLAEDVTFETMEAYIEVLSHFGPYVLQRVVNFTDKSGNTFLHLAITRKLWSLIVVLLTKCDSCHVDHFNDLGFTPLMTAAFSISQPMSVDEHTGLDLLSKKSNPNLLSKNRLAASALFLAASNRKTEMVGCLISAPVHADANLADADGNTPLMIAVRRNNWEIVRILVTHADINLEQRNNAYDEHSRRDTFLHKGLTLHADIPTAVVRVNLSDLALDFVMTLASGRLRCHSGEQAWRNGQERLRLRHPFAPDPASGFLDSVIIEWPVHLPLVEMHDGRVFEILTNLSSAPHLLEEC</sequence>
<dbReference type="GO" id="GO:0005856">
    <property type="term" value="C:cytoskeleton"/>
    <property type="evidence" value="ECO:0007669"/>
    <property type="project" value="TreeGrafter"/>
</dbReference>
<dbReference type="PROSITE" id="PS50088">
    <property type="entry name" value="ANK_REPEAT"/>
    <property type="match status" value="1"/>
</dbReference>
<proteinExistence type="predicted"/>
<keyword evidence="4" id="KW-1185">Reference proteome</keyword>
<dbReference type="PANTHER" id="PTHR24168">
    <property type="entry name" value="KN MOTIF AND ANKYRIN REPEAT DOMAIN-CONTAINING"/>
    <property type="match status" value="1"/>
</dbReference>
<organism evidence="5">
    <name type="scientific">Schistocephalus solidus</name>
    <name type="common">Tapeworm</name>
    <dbReference type="NCBI Taxonomy" id="70667"/>
    <lineage>
        <taxon>Eukaryota</taxon>
        <taxon>Metazoa</taxon>
        <taxon>Spiralia</taxon>
        <taxon>Lophotrochozoa</taxon>
        <taxon>Platyhelminthes</taxon>
        <taxon>Cestoda</taxon>
        <taxon>Eucestoda</taxon>
        <taxon>Diphyllobothriidea</taxon>
        <taxon>Diphyllobothriidae</taxon>
        <taxon>Schistocephalus</taxon>
    </lineage>
</organism>
<dbReference type="WBParaSite" id="SSLN_0000881101-mRNA-1">
    <property type="protein sequence ID" value="SSLN_0000881101-mRNA-1"/>
    <property type="gene ID" value="SSLN_0000881101"/>
</dbReference>
<evidence type="ECO:0000313" key="3">
    <source>
        <dbReference type="EMBL" id="VDL94863.1"/>
    </source>
</evidence>
<dbReference type="Proteomes" id="UP000275846">
    <property type="component" value="Unassembled WGS sequence"/>
</dbReference>
<feature type="region of interest" description="Disordered" evidence="2">
    <location>
        <begin position="1"/>
        <end position="29"/>
    </location>
</feature>
<gene>
    <name evidence="3" type="ORF">SSLN_LOCUS8478</name>
</gene>
<evidence type="ECO:0000256" key="1">
    <source>
        <dbReference type="PROSITE-ProRule" id="PRU00023"/>
    </source>
</evidence>
<dbReference type="GO" id="GO:0030837">
    <property type="term" value="P:negative regulation of actin filament polymerization"/>
    <property type="evidence" value="ECO:0007669"/>
    <property type="project" value="InterPro"/>
</dbReference>
<evidence type="ECO:0000256" key="2">
    <source>
        <dbReference type="SAM" id="MobiDB-lite"/>
    </source>
</evidence>
<evidence type="ECO:0000313" key="4">
    <source>
        <dbReference type="Proteomes" id="UP000275846"/>
    </source>
</evidence>
<keyword evidence="1" id="KW-0040">ANK repeat</keyword>
<dbReference type="SUPFAM" id="SSF48403">
    <property type="entry name" value="Ankyrin repeat"/>
    <property type="match status" value="1"/>
</dbReference>
<dbReference type="Gene3D" id="1.25.40.20">
    <property type="entry name" value="Ankyrin repeat-containing domain"/>
    <property type="match status" value="1"/>
</dbReference>
<dbReference type="OrthoDB" id="5406014at2759"/>
<dbReference type="PANTHER" id="PTHR24168:SF24">
    <property type="entry name" value="KN MOTIF AND ANKYRIN REPEAT DOMAIN-CONTAINING PROTEIN 4"/>
    <property type="match status" value="1"/>
</dbReference>
<dbReference type="GO" id="GO:0005737">
    <property type="term" value="C:cytoplasm"/>
    <property type="evidence" value="ECO:0007669"/>
    <property type="project" value="TreeGrafter"/>
</dbReference>
<dbReference type="PROSITE" id="PS50297">
    <property type="entry name" value="ANK_REP_REGION"/>
    <property type="match status" value="1"/>
</dbReference>
<name>A0A183SW80_SCHSO</name>
<dbReference type="EMBL" id="UYSU01034675">
    <property type="protein sequence ID" value="VDL94863.1"/>
    <property type="molecule type" value="Genomic_DNA"/>
</dbReference>
<dbReference type="InterPro" id="IPR036770">
    <property type="entry name" value="Ankyrin_rpt-contain_sf"/>
</dbReference>
<dbReference type="InterPro" id="IPR002110">
    <property type="entry name" value="Ankyrin_rpt"/>
</dbReference>